<reference evidence="5" key="1">
    <citation type="submission" date="2018-10" db="EMBL/GenBank/DDBJ databases">
        <title>Schaedlerella arabinophila gen. nov. sp. nov., isolated from the mouse intestinal tract and comparative analysis with the genome of the closely related altered Schaedler flora strain ASF502.</title>
        <authorList>
            <person name="Miyake S."/>
            <person name="Soh M."/>
            <person name="Seedorf H."/>
        </authorList>
    </citation>
    <scope>NUCLEOTIDE SEQUENCE [LARGE SCALE GENOMIC DNA]</scope>
    <source>
        <strain evidence="5">DSM 106076</strain>
    </source>
</reference>
<dbReference type="SUPFAM" id="SSF51215">
    <property type="entry name" value="Regulatory protein AraC"/>
    <property type="match status" value="1"/>
</dbReference>
<dbReference type="PANTHER" id="PTHR43280:SF2">
    <property type="entry name" value="HTH-TYPE TRANSCRIPTIONAL REGULATOR EXSA"/>
    <property type="match status" value="1"/>
</dbReference>
<sequence length="289" mass="33821">MNITGRCSIMIYENSMKNAEYPLKCAVMRGNLPFMNHCHQELEILMLRKGRLQVFYGNETYELLEGDVCIVPPFGSHEIGNGKPDCERLSVLLDLRLLGSRTKENQEELWIRKELEKKDLFSRHWEEAVREKVSEIVGKLYQEYSEKGYAWKLSVKALISELILAALREMPEREIGAQEKEVVQIRHILEYIALHYYKDITLQSCADEVGFNSTYLSRYFSSAMGITFQEYIKRLRIDRAKWLLITTEKLPVTEVCVQSGFRDIKTFNKLFKKECGMSPTEFRKSMLME</sequence>
<dbReference type="InterPro" id="IPR014710">
    <property type="entry name" value="RmlC-like_jellyroll"/>
</dbReference>
<dbReference type="PANTHER" id="PTHR43280">
    <property type="entry name" value="ARAC-FAMILY TRANSCRIPTIONAL REGULATOR"/>
    <property type="match status" value="1"/>
</dbReference>
<evidence type="ECO:0000313" key="6">
    <source>
        <dbReference type="Proteomes" id="UP000274920"/>
    </source>
</evidence>
<dbReference type="InterPro" id="IPR037923">
    <property type="entry name" value="HTH-like"/>
</dbReference>
<evidence type="ECO:0000256" key="1">
    <source>
        <dbReference type="ARBA" id="ARBA00023015"/>
    </source>
</evidence>
<dbReference type="EMBL" id="RHJS01000002">
    <property type="protein sequence ID" value="RRK30465.1"/>
    <property type="molecule type" value="Genomic_DNA"/>
</dbReference>
<keyword evidence="1" id="KW-0805">Transcription regulation</keyword>
<accession>A0A3R8KRZ6</accession>
<dbReference type="GO" id="GO:0043565">
    <property type="term" value="F:sequence-specific DNA binding"/>
    <property type="evidence" value="ECO:0007669"/>
    <property type="project" value="InterPro"/>
</dbReference>
<dbReference type="InterPro" id="IPR018062">
    <property type="entry name" value="HTH_AraC-typ_CS"/>
</dbReference>
<dbReference type="SMART" id="SM00342">
    <property type="entry name" value="HTH_ARAC"/>
    <property type="match status" value="1"/>
</dbReference>
<name>A0A3R8KRZ6_9FIRM</name>
<keyword evidence="2" id="KW-0238">DNA-binding</keyword>
<evidence type="ECO:0000256" key="2">
    <source>
        <dbReference type="ARBA" id="ARBA00023125"/>
    </source>
</evidence>
<dbReference type="PRINTS" id="PR00032">
    <property type="entry name" value="HTHARAC"/>
</dbReference>
<dbReference type="InterPro" id="IPR003313">
    <property type="entry name" value="AraC-bd"/>
</dbReference>
<dbReference type="InterPro" id="IPR009057">
    <property type="entry name" value="Homeodomain-like_sf"/>
</dbReference>
<gene>
    <name evidence="5" type="ORF">EBB54_03045</name>
</gene>
<dbReference type="Pfam" id="PF02311">
    <property type="entry name" value="AraC_binding"/>
    <property type="match status" value="1"/>
</dbReference>
<dbReference type="GO" id="GO:0003700">
    <property type="term" value="F:DNA-binding transcription factor activity"/>
    <property type="evidence" value="ECO:0007669"/>
    <property type="project" value="InterPro"/>
</dbReference>
<evidence type="ECO:0000256" key="3">
    <source>
        <dbReference type="ARBA" id="ARBA00023163"/>
    </source>
</evidence>
<keyword evidence="6" id="KW-1185">Reference proteome</keyword>
<protein>
    <submittedName>
        <fullName evidence="5">AraC family transcriptional regulator</fullName>
    </submittedName>
</protein>
<dbReference type="PROSITE" id="PS00041">
    <property type="entry name" value="HTH_ARAC_FAMILY_1"/>
    <property type="match status" value="1"/>
</dbReference>
<dbReference type="Gene3D" id="1.10.10.60">
    <property type="entry name" value="Homeodomain-like"/>
    <property type="match status" value="2"/>
</dbReference>
<comment type="caution">
    <text evidence="5">The sequence shown here is derived from an EMBL/GenBank/DDBJ whole genome shotgun (WGS) entry which is preliminary data.</text>
</comment>
<evidence type="ECO:0000259" key="4">
    <source>
        <dbReference type="PROSITE" id="PS01124"/>
    </source>
</evidence>
<dbReference type="Gene3D" id="2.60.120.10">
    <property type="entry name" value="Jelly Rolls"/>
    <property type="match status" value="1"/>
</dbReference>
<keyword evidence="3" id="KW-0804">Transcription</keyword>
<dbReference type="PROSITE" id="PS01124">
    <property type="entry name" value="HTH_ARAC_FAMILY_2"/>
    <property type="match status" value="1"/>
</dbReference>
<proteinExistence type="predicted"/>
<dbReference type="Pfam" id="PF12833">
    <property type="entry name" value="HTH_18"/>
    <property type="match status" value="1"/>
</dbReference>
<evidence type="ECO:0000313" key="5">
    <source>
        <dbReference type="EMBL" id="RRK30465.1"/>
    </source>
</evidence>
<feature type="domain" description="HTH araC/xylS-type" evidence="4">
    <location>
        <begin position="186"/>
        <end position="285"/>
    </location>
</feature>
<dbReference type="SUPFAM" id="SSF46689">
    <property type="entry name" value="Homeodomain-like"/>
    <property type="match status" value="2"/>
</dbReference>
<dbReference type="InterPro" id="IPR020449">
    <property type="entry name" value="Tscrpt_reg_AraC-type_HTH"/>
</dbReference>
<dbReference type="Proteomes" id="UP000274920">
    <property type="component" value="Unassembled WGS sequence"/>
</dbReference>
<dbReference type="AlphaFoldDB" id="A0A3R8KRZ6"/>
<organism evidence="5 6">
    <name type="scientific">Schaedlerella arabinosiphila</name>
    <dbReference type="NCBI Taxonomy" id="2044587"/>
    <lineage>
        <taxon>Bacteria</taxon>
        <taxon>Bacillati</taxon>
        <taxon>Bacillota</taxon>
        <taxon>Clostridia</taxon>
        <taxon>Lachnospirales</taxon>
        <taxon>Lachnospiraceae</taxon>
        <taxon>Schaedlerella</taxon>
    </lineage>
</organism>
<dbReference type="InterPro" id="IPR018060">
    <property type="entry name" value="HTH_AraC"/>
</dbReference>